<protein>
    <submittedName>
        <fullName evidence="8">Major facilitator superfamily MFS_1</fullName>
    </submittedName>
</protein>
<evidence type="ECO:0000313" key="8">
    <source>
        <dbReference type="EMBL" id="AFM12105.1"/>
    </source>
</evidence>
<dbReference type="GO" id="GO:0022857">
    <property type="term" value="F:transmembrane transporter activity"/>
    <property type="evidence" value="ECO:0007669"/>
    <property type="project" value="InterPro"/>
</dbReference>
<organism evidence="8 9">
    <name type="scientific">Turneriella parva (strain ATCC BAA-1111 / DSM 21527 / NCTC 11395 / H)</name>
    <name type="common">Leptospira parva</name>
    <dbReference type="NCBI Taxonomy" id="869212"/>
    <lineage>
        <taxon>Bacteria</taxon>
        <taxon>Pseudomonadati</taxon>
        <taxon>Spirochaetota</taxon>
        <taxon>Spirochaetia</taxon>
        <taxon>Leptospirales</taxon>
        <taxon>Leptospiraceae</taxon>
        <taxon>Turneriella</taxon>
    </lineage>
</organism>
<dbReference type="PANTHER" id="PTHR43124">
    <property type="entry name" value="PURINE EFFLUX PUMP PBUE"/>
    <property type="match status" value="1"/>
</dbReference>
<feature type="transmembrane region" description="Helical" evidence="6">
    <location>
        <begin position="143"/>
        <end position="165"/>
    </location>
</feature>
<evidence type="ECO:0000259" key="7">
    <source>
        <dbReference type="PROSITE" id="PS50850"/>
    </source>
</evidence>
<evidence type="ECO:0000256" key="4">
    <source>
        <dbReference type="ARBA" id="ARBA00022989"/>
    </source>
</evidence>
<dbReference type="RefSeq" id="WP_014802619.1">
    <property type="nucleotide sequence ID" value="NC_018020.1"/>
</dbReference>
<feature type="transmembrane region" description="Helical" evidence="6">
    <location>
        <begin position="110"/>
        <end position="131"/>
    </location>
</feature>
<dbReference type="InterPro" id="IPR011701">
    <property type="entry name" value="MFS"/>
</dbReference>
<accession>I4B498</accession>
<name>I4B498_TURPD</name>
<feature type="transmembrane region" description="Helical" evidence="6">
    <location>
        <begin position="86"/>
        <end position="104"/>
    </location>
</feature>
<feature type="transmembrane region" description="Helical" evidence="6">
    <location>
        <begin position="171"/>
        <end position="191"/>
    </location>
</feature>
<dbReference type="Gene3D" id="1.20.1250.20">
    <property type="entry name" value="MFS general substrate transporter like domains"/>
    <property type="match status" value="1"/>
</dbReference>
<dbReference type="SUPFAM" id="SSF103473">
    <property type="entry name" value="MFS general substrate transporter"/>
    <property type="match status" value="1"/>
</dbReference>
<keyword evidence="4 6" id="KW-1133">Transmembrane helix</keyword>
<dbReference type="OrthoDB" id="337363at2"/>
<evidence type="ECO:0000313" key="9">
    <source>
        <dbReference type="Proteomes" id="UP000006048"/>
    </source>
</evidence>
<dbReference type="AlphaFoldDB" id="I4B498"/>
<evidence type="ECO:0000256" key="2">
    <source>
        <dbReference type="ARBA" id="ARBA00022475"/>
    </source>
</evidence>
<dbReference type="EMBL" id="CP002959">
    <property type="protein sequence ID" value="AFM12105.1"/>
    <property type="molecule type" value="Genomic_DNA"/>
</dbReference>
<dbReference type="HOGENOM" id="CLU_001265_61_5_12"/>
<dbReference type="Pfam" id="PF07690">
    <property type="entry name" value="MFS_1"/>
    <property type="match status" value="1"/>
</dbReference>
<feature type="transmembrane region" description="Helical" evidence="6">
    <location>
        <begin position="55"/>
        <end position="74"/>
    </location>
</feature>
<dbReference type="GO" id="GO:0005886">
    <property type="term" value="C:plasma membrane"/>
    <property type="evidence" value="ECO:0007669"/>
    <property type="project" value="UniProtKB-SubCell"/>
</dbReference>
<keyword evidence="3 6" id="KW-0812">Transmembrane</keyword>
<dbReference type="InterPro" id="IPR020846">
    <property type="entry name" value="MFS_dom"/>
</dbReference>
<dbReference type="PANTHER" id="PTHR43124:SF3">
    <property type="entry name" value="CHLORAMPHENICOL EFFLUX PUMP RV0191"/>
    <property type="match status" value="1"/>
</dbReference>
<evidence type="ECO:0000256" key="5">
    <source>
        <dbReference type="ARBA" id="ARBA00023136"/>
    </source>
</evidence>
<feature type="transmembrane region" description="Helical" evidence="6">
    <location>
        <begin position="346"/>
        <end position="371"/>
    </location>
</feature>
<dbReference type="PATRIC" id="fig|869212.3.peg.1449"/>
<reference evidence="8 9" key="1">
    <citation type="submission" date="2012-06" db="EMBL/GenBank/DDBJ databases">
        <title>The complete chromosome of genome of Turneriella parva DSM 21527.</title>
        <authorList>
            <consortium name="US DOE Joint Genome Institute (JGI-PGF)"/>
            <person name="Lucas S."/>
            <person name="Han J."/>
            <person name="Lapidus A."/>
            <person name="Bruce D."/>
            <person name="Goodwin L."/>
            <person name="Pitluck S."/>
            <person name="Peters L."/>
            <person name="Kyrpides N."/>
            <person name="Mavromatis K."/>
            <person name="Ivanova N."/>
            <person name="Mikhailova N."/>
            <person name="Chertkov O."/>
            <person name="Detter J.C."/>
            <person name="Tapia R."/>
            <person name="Han C."/>
            <person name="Land M."/>
            <person name="Hauser L."/>
            <person name="Markowitz V."/>
            <person name="Cheng J.-F."/>
            <person name="Hugenholtz P."/>
            <person name="Woyke T."/>
            <person name="Wu D."/>
            <person name="Gronow S."/>
            <person name="Wellnitz S."/>
            <person name="Brambilla E."/>
            <person name="Klenk H.-P."/>
            <person name="Eisen J.A."/>
        </authorList>
    </citation>
    <scope>NUCLEOTIDE SEQUENCE [LARGE SCALE GENOMIC DNA]</scope>
    <source>
        <strain evidence="9">ATCC BAA-1111 / DSM 21527 / NCTC 11395 / H</strain>
    </source>
</reference>
<feature type="transmembrane region" description="Helical" evidence="6">
    <location>
        <begin position="18"/>
        <end position="49"/>
    </location>
</feature>
<evidence type="ECO:0000256" key="6">
    <source>
        <dbReference type="SAM" id="Phobius"/>
    </source>
</evidence>
<feature type="transmembrane region" description="Helical" evidence="6">
    <location>
        <begin position="257"/>
        <end position="275"/>
    </location>
</feature>
<dbReference type="PROSITE" id="PS50850">
    <property type="entry name" value="MFS"/>
    <property type="match status" value="1"/>
</dbReference>
<comment type="subcellular location">
    <subcellularLocation>
        <location evidence="1">Cell membrane</location>
        <topology evidence="1">Multi-pass membrane protein</topology>
    </subcellularLocation>
</comment>
<evidence type="ECO:0000256" key="1">
    <source>
        <dbReference type="ARBA" id="ARBA00004651"/>
    </source>
</evidence>
<dbReference type="Proteomes" id="UP000006048">
    <property type="component" value="Chromosome"/>
</dbReference>
<keyword evidence="5 6" id="KW-0472">Membrane</keyword>
<feature type="transmembrane region" description="Helical" evidence="6">
    <location>
        <begin position="225"/>
        <end position="245"/>
    </location>
</feature>
<dbReference type="KEGG" id="tpx:Turpa_1457"/>
<feature type="transmembrane region" description="Helical" evidence="6">
    <location>
        <begin position="311"/>
        <end position="334"/>
    </location>
</feature>
<proteinExistence type="predicted"/>
<dbReference type="CDD" id="cd17324">
    <property type="entry name" value="MFS_NepI_like"/>
    <property type="match status" value="1"/>
</dbReference>
<dbReference type="InterPro" id="IPR036259">
    <property type="entry name" value="MFS_trans_sf"/>
</dbReference>
<keyword evidence="9" id="KW-1185">Reference proteome</keyword>
<gene>
    <name evidence="8" type="ordered locus">Turpa_1457</name>
</gene>
<feature type="transmembrane region" description="Helical" evidence="6">
    <location>
        <begin position="383"/>
        <end position="402"/>
    </location>
</feature>
<feature type="transmembrane region" description="Helical" evidence="6">
    <location>
        <begin position="287"/>
        <end position="305"/>
    </location>
</feature>
<evidence type="ECO:0000256" key="3">
    <source>
        <dbReference type="ARBA" id="ARBA00022692"/>
    </source>
</evidence>
<dbReference type="STRING" id="869212.Turpa_1457"/>
<dbReference type="InterPro" id="IPR050189">
    <property type="entry name" value="MFS_Efflux_Transporters"/>
</dbReference>
<feature type="domain" description="Major facilitator superfamily (MFS) profile" evidence="7">
    <location>
        <begin position="19"/>
        <end position="403"/>
    </location>
</feature>
<sequence length="413" mass="43691">MTVAEKAPKTAFSGYEKFLIAILTVLQFTVILDFMVLSPLGAILMPALAIDPQQFGWVVSAYAFSAGASGLLAAGFADRFDRKRMLIVFYAGFLGGTLLCGIAPDYYLLLGARIVTGIFGGVISSICFAIVTDIFAMQVRGRVMGFLQMAFASSQVLGIPVGLYAANKFGWHSPFLMIVALGLPVGLIIVLKMRPVDSHLKLKLDRHPLHHLYATVTKPRYLRGFAATTLLATGGFMLMPFGSAFGTGNLGLSTDDLPTLYMVTGITAMIAGPIAGRLSDAVGKYKVFVAGSTLGMVLVLIYTNLGVSPLWLVTLITAALFAAITARIVGASALMSGVPAPQDRGAFMGVSSAFQQISGGIASAVAGAIVVKTSSGALARYDILGYVVISAMLITIVMMYTIHRLVMHQDHKG</sequence>
<keyword evidence="2" id="KW-1003">Cell membrane</keyword>